<dbReference type="RefSeq" id="WP_048597657.1">
    <property type="nucleotide sequence ID" value="NZ_CBFHGK010000006.1"/>
</dbReference>
<name>A0A0U1NIS6_9RHOB</name>
<dbReference type="EMBL" id="CVQV01000002">
    <property type="protein sequence ID" value="CRK74373.1"/>
    <property type="molecule type" value="Genomic_DNA"/>
</dbReference>
<dbReference type="Proteomes" id="UP000048949">
    <property type="component" value="Unassembled WGS sequence"/>
</dbReference>
<gene>
    <name evidence="1" type="ORF">NIG5292_00402</name>
</gene>
<sequence length="108" mass="11271">MTPAFSYPSIGFGLNFSFGGNGVVTSLGVRGFTDNEEDKVAGSLGLDYVFGENRVRPTVGVVYLGSNNYIGLDVGFGSGQVEFGLGAGVVDTADDVMPSPIIREIDLL</sequence>
<reference evidence="1 2" key="1">
    <citation type="submission" date="2015-04" db="EMBL/GenBank/DDBJ databases">
        <authorList>
            <person name="Syromyatnikov M.Y."/>
            <person name="Popov V.N."/>
        </authorList>
    </citation>
    <scope>NUCLEOTIDE SEQUENCE [LARGE SCALE GENOMIC DNA]</scope>
    <source>
        <strain evidence="1 2">CECT 5292</strain>
    </source>
</reference>
<evidence type="ECO:0000313" key="1">
    <source>
        <dbReference type="EMBL" id="CRK74373.1"/>
    </source>
</evidence>
<proteinExistence type="predicted"/>
<keyword evidence="2" id="KW-1185">Reference proteome</keyword>
<evidence type="ECO:0000313" key="2">
    <source>
        <dbReference type="Proteomes" id="UP000048949"/>
    </source>
</evidence>
<dbReference type="OrthoDB" id="7032059at2"/>
<accession>A0A0U1NIS6</accession>
<dbReference type="AlphaFoldDB" id="A0A0U1NIS6"/>
<protein>
    <submittedName>
        <fullName evidence="1">Uncharacterized protein</fullName>
    </submittedName>
</protein>
<organism evidence="1 2">
    <name type="scientific">Nereida ignava</name>
    <dbReference type="NCBI Taxonomy" id="282199"/>
    <lineage>
        <taxon>Bacteria</taxon>
        <taxon>Pseudomonadati</taxon>
        <taxon>Pseudomonadota</taxon>
        <taxon>Alphaproteobacteria</taxon>
        <taxon>Rhodobacterales</taxon>
        <taxon>Roseobacteraceae</taxon>
        <taxon>Nereida</taxon>
    </lineage>
</organism>